<organism evidence="1">
    <name type="scientific">Corethron hystrix</name>
    <dbReference type="NCBI Taxonomy" id="216773"/>
    <lineage>
        <taxon>Eukaryota</taxon>
        <taxon>Sar</taxon>
        <taxon>Stramenopiles</taxon>
        <taxon>Ochrophyta</taxon>
        <taxon>Bacillariophyta</taxon>
        <taxon>Coscinodiscophyceae</taxon>
        <taxon>Corethrophycidae</taxon>
        <taxon>Corethrales</taxon>
        <taxon>Corethraceae</taxon>
        <taxon>Corethron</taxon>
    </lineage>
</organism>
<dbReference type="Pfam" id="PF07209">
    <property type="entry name" value="DUF1415"/>
    <property type="match status" value="1"/>
</dbReference>
<name>A0A7S1BTM4_9STRA</name>
<sequence length="445" mass="47597">MHIVGSVKLVPYLAVLGRHASASVTSFSRRHNTVAFSATTRNHVSPFSTVRAIDGRKSKCTRTTTTTTTLRSTPVTEEFNNKIIEMQDAGIPVLGCDASEVSSFSAGLWEILGQVSAVDDEQVLCLVMEKIPMPALKAFVDDFFVLKTQIRLIEHLPELSRITVSLLDNGAGPALIVEAAARTADEIAAYRKAVGSEATTDRATAEGALRSFVSRVVVGAEACPYARSPDLAAVGLEAKGVSPGPVAYRFSPTSDACVAVAAFWQSCIELLSAPPEEISTTLLSLPNVDGGDHARFAAVVEVISRYLCLYRGDGIFGLVHFHPEYDRGSIYPLDKPLYGHLPPMGWLRPMMRKCGSSKAADTLTDEELALSNYQRRAPHTMINILRVSHLDAATGGKSIVDLDIGGGVIEKASGINLYSKNAIRLAAIGKANLEAGLGAEVAMQN</sequence>
<protein>
    <submittedName>
        <fullName evidence="1">Uncharacterized protein</fullName>
    </submittedName>
</protein>
<accession>A0A7S1BTM4</accession>
<dbReference type="InterPro" id="IPR009858">
    <property type="entry name" value="DUF1415"/>
</dbReference>
<proteinExistence type="predicted"/>
<gene>
    <name evidence="1" type="ORF">CHYS00102_LOCUS24849</name>
</gene>
<dbReference type="AlphaFoldDB" id="A0A7S1BTM4"/>
<reference evidence="1" key="1">
    <citation type="submission" date="2021-01" db="EMBL/GenBank/DDBJ databases">
        <authorList>
            <person name="Corre E."/>
            <person name="Pelletier E."/>
            <person name="Niang G."/>
            <person name="Scheremetjew M."/>
            <person name="Finn R."/>
            <person name="Kale V."/>
            <person name="Holt S."/>
            <person name="Cochrane G."/>
            <person name="Meng A."/>
            <person name="Brown T."/>
            <person name="Cohen L."/>
        </authorList>
    </citation>
    <scope>NUCLEOTIDE SEQUENCE</scope>
    <source>
        <strain evidence="1">308</strain>
    </source>
</reference>
<dbReference type="EMBL" id="HBFR01034008">
    <property type="protein sequence ID" value="CAD8897635.1"/>
    <property type="molecule type" value="Transcribed_RNA"/>
</dbReference>
<evidence type="ECO:0000313" key="1">
    <source>
        <dbReference type="EMBL" id="CAD8897635.1"/>
    </source>
</evidence>